<evidence type="ECO:0000259" key="6">
    <source>
        <dbReference type="PROSITE" id="PS50089"/>
    </source>
</evidence>
<feature type="compositionally biased region" description="Basic residues" evidence="5">
    <location>
        <begin position="857"/>
        <end position="866"/>
    </location>
</feature>
<dbReference type="Pfam" id="PF13639">
    <property type="entry name" value="zf-RING_2"/>
    <property type="match status" value="1"/>
</dbReference>
<feature type="zinc finger region" description="TRAF-type" evidence="4">
    <location>
        <begin position="102"/>
        <end position="146"/>
    </location>
</feature>
<dbReference type="Pfam" id="PF02176">
    <property type="entry name" value="zf-TRAF"/>
    <property type="match status" value="1"/>
</dbReference>
<dbReference type="SUPFAM" id="SSF49599">
    <property type="entry name" value="TRAF domain-like"/>
    <property type="match status" value="1"/>
</dbReference>
<proteinExistence type="predicted"/>
<dbReference type="PANTHER" id="PTHR10131">
    <property type="entry name" value="TNF RECEPTOR ASSOCIATED FACTOR"/>
    <property type="match status" value="1"/>
</dbReference>
<dbReference type="EMBL" id="VSWD01000010">
    <property type="protein sequence ID" value="KAK3091904.1"/>
    <property type="molecule type" value="Genomic_DNA"/>
</dbReference>
<feature type="compositionally biased region" description="Basic and acidic residues" evidence="5">
    <location>
        <begin position="236"/>
        <end position="246"/>
    </location>
</feature>
<evidence type="ECO:0000313" key="8">
    <source>
        <dbReference type="EMBL" id="KAK3091904.1"/>
    </source>
</evidence>
<comment type="caution">
    <text evidence="8">The sequence shown here is derived from an EMBL/GenBank/DDBJ whole genome shotgun (WGS) entry which is preliminary data.</text>
</comment>
<dbReference type="InterPro" id="IPR001293">
    <property type="entry name" value="Znf_TRAF"/>
</dbReference>
<gene>
    <name evidence="8" type="ORF">FSP39_023585</name>
</gene>
<feature type="region of interest" description="Disordered" evidence="5">
    <location>
        <begin position="919"/>
        <end position="938"/>
    </location>
</feature>
<keyword evidence="1 4" id="KW-0479">Metal-binding</keyword>
<feature type="compositionally biased region" description="Acidic residues" evidence="5">
    <location>
        <begin position="603"/>
        <end position="616"/>
    </location>
</feature>
<protein>
    <submittedName>
        <fullName evidence="8">Uncharacterized protein</fullName>
    </submittedName>
</protein>
<dbReference type="GO" id="GO:0008270">
    <property type="term" value="F:zinc ion binding"/>
    <property type="evidence" value="ECO:0007669"/>
    <property type="project" value="UniProtKB-KW"/>
</dbReference>
<feature type="region of interest" description="Disordered" evidence="5">
    <location>
        <begin position="651"/>
        <end position="866"/>
    </location>
</feature>
<evidence type="ECO:0000256" key="2">
    <source>
        <dbReference type="ARBA" id="ARBA00022771"/>
    </source>
</evidence>
<dbReference type="InterPro" id="IPR013083">
    <property type="entry name" value="Znf_RING/FYVE/PHD"/>
</dbReference>
<evidence type="ECO:0000256" key="3">
    <source>
        <dbReference type="ARBA" id="ARBA00022833"/>
    </source>
</evidence>
<dbReference type="InterPro" id="IPR001841">
    <property type="entry name" value="Znf_RING"/>
</dbReference>
<dbReference type="GO" id="GO:0043122">
    <property type="term" value="P:regulation of canonical NF-kappaB signal transduction"/>
    <property type="evidence" value="ECO:0007669"/>
    <property type="project" value="TreeGrafter"/>
</dbReference>
<dbReference type="SMART" id="SM00184">
    <property type="entry name" value="RING"/>
    <property type="match status" value="1"/>
</dbReference>
<dbReference type="InterPro" id="IPR017907">
    <property type="entry name" value="Znf_RING_CS"/>
</dbReference>
<dbReference type="PANTHER" id="PTHR10131:SF157">
    <property type="entry name" value="RECEPTOR-ASSOCIATED FACTOR, PUTATIVE-RELATED"/>
    <property type="match status" value="1"/>
</dbReference>
<feature type="compositionally biased region" description="Acidic residues" evidence="5">
    <location>
        <begin position="921"/>
        <end position="930"/>
    </location>
</feature>
<dbReference type="AlphaFoldDB" id="A0AA88XUA7"/>
<feature type="compositionally biased region" description="Polar residues" evidence="5">
    <location>
        <begin position="493"/>
        <end position="505"/>
    </location>
</feature>
<feature type="compositionally biased region" description="Low complexity" evidence="5">
    <location>
        <begin position="807"/>
        <end position="816"/>
    </location>
</feature>
<dbReference type="PROSITE" id="PS50089">
    <property type="entry name" value="ZF_RING_2"/>
    <property type="match status" value="1"/>
</dbReference>
<name>A0AA88XUA7_PINIB</name>
<evidence type="ECO:0000313" key="9">
    <source>
        <dbReference type="Proteomes" id="UP001186944"/>
    </source>
</evidence>
<sequence length="938" mass="106586">MSRFDVEKFEPPPDPDLVCCICQCVLDGPVESPCRHVFCKICIETWLRNNRNCPNCRSRLRNDDLKPVLPLVQNMLNRLLMFCDFRSNGCTQKVMLETYEKHIKECEFEMLKCKYEKCGQSLLRKDLKKHEEDLCEFREKRCTDRCGLSIPIRDFDSHDCIEELRKFIAVRDSLFQQMKRKIQELSTLTDTLTGQIESLRRELRRRGYYHSDWSYRSDDSGDTYYSGDDYYSDHSYEYSDHGEHNSRTNFSRRYSRPRSPSYWRRSSSRERASSARRTYSPSYGDYAQRSLSRESRASSRTSARSRSRSSSSSRSRSRDSVRSQNSAQSRSSGHMSPDSDSSTSNHSRKSEESRYSTSSNSSTRRSWMEGRSTMHTFRGNYTFYSPQNSRAEESSHSLNDDSDRDSTAEESDSSASTIVQRSRNIANSPSSSDSESSRTYDYKRQHSASNSYNVPEVNSEESRQSRSDRREGSPQSHVTSLDYSDAEDDSHHGNTMQSPKSNTTDLDYMESPRSEDLDPAQILSNQYEPRRFRYRSDSSVSGESEYHSADERQRIENEGQHTDNDDNSIKSGNVLCNDQDDNICYSSDVSEEGKYPRSRTAADAEDGTTTDSEDGTTTDSEHGTATDVDDDNQNEADSTVCEVNRCVDGNIIQHQKSDSEDNKIHRSASDEENDQKFELDLKSNGSDLDTCSMDEVDVENNKQCSPSSHPEFFDERKKQKSSPEQSKSVSSTSSGEKARGPKTNTEAANLSDQDLNETAPVLRKKLKRKKKRSNFDVSRFVKRDKPDHEERVGFASAECQNLSQMKSLSGPSPSDSGIGGCSPLNVSKNADHKKSGRKRKTAPVFSSDSSDSDSTNKTRHVKRSKLQKRCHTFVSSENNDNVVSSVVVADTHTGSIPIITSKVLESANNIIEDPHSILDDYNSDSDETWEPDPVRFPV</sequence>
<dbReference type="Gene3D" id="3.30.40.10">
    <property type="entry name" value="Zinc/RING finger domain, C3HC4 (zinc finger)"/>
    <property type="match status" value="2"/>
</dbReference>
<feature type="compositionally biased region" description="Basic residues" evidence="5">
    <location>
        <begin position="762"/>
        <end position="772"/>
    </location>
</feature>
<feature type="compositionally biased region" description="Basic and acidic residues" evidence="5">
    <location>
        <begin position="779"/>
        <end position="792"/>
    </location>
</feature>
<feature type="compositionally biased region" description="Basic and acidic residues" evidence="5">
    <location>
        <begin position="655"/>
        <end position="681"/>
    </location>
</feature>
<feature type="compositionally biased region" description="Basic and acidic residues" evidence="5">
    <location>
        <begin position="390"/>
        <end position="407"/>
    </location>
</feature>
<evidence type="ECO:0000256" key="5">
    <source>
        <dbReference type="SAM" id="MobiDB-lite"/>
    </source>
</evidence>
<feature type="compositionally biased region" description="Polar residues" evidence="5">
    <location>
        <begin position="418"/>
        <end position="427"/>
    </location>
</feature>
<evidence type="ECO:0000256" key="4">
    <source>
        <dbReference type="PROSITE-ProRule" id="PRU00207"/>
    </source>
</evidence>
<feature type="compositionally biased region" description="Low complexity" evidence="5">
    <location>
        <begin position="722"/>
        <end position="735"/>
    </location>
</feature>
<feature type="compositionally biased region" description="Basic and acidic residues" evidence="5">
    <location>
        <begin position="544"/>
        <end position="568"/>
    </location>
</feature>
<keyword evidence="9" id="KW-1185">Reference proteome</keyword>
<dbReference type="PROSITE" id="PS50145">
    <property type="entry name" value="ZF_TRAF"/>
    <property type="match status" value="1"/>
</dbReference>
<feature type="region of interest" description="Disordered" evidence="5">
    <location>
        <begin position="236"/>
        <end position="639"/>
    </location>
</feature>
<evidence type="ECO:0000256" key="1">
    <source>
        <dbReference type="ARBA" id="ARBA00022723"/>
    </source>
</evidence>
<feature type="compositionally biased region" description="Basic and acidic residues" evidence="5">
    <location>
        <begin position="460"/>
        <end position="472"/>
    </location>
</feature>
<feature type="domain" description="TRAF-type" evidence="7">
    <location>
        <begin position="102"/>
        <end position="146"/>
    </location>
</feature>
<feature type="compositionally biased region" description="Low complexity" evidence="5">
    <location>
        <begin position="329"/>
        <end position="345"/>
    </location>
</feature>
<feature type="domain" description="RING-type" evidence="6">
    <location>
        <begin position="19"/>
        <end position="57"/>
    </location>
</feature>
<dbReference type="Proteomes" id="UP001186944">
    <property type="component" value="Unassembled WGS sequence"/>
</dbReference>
<keyword evidence="2 4" id="KW-0863">Zinc-finger</keyword>
<feature type="compositionally biased region" description="Low complexity" evidence="5">
    <location>
        <begin position="298"/>
        <end position="314"/>
    </location>
</feature>
<feature type="compositionally biased region" description="Basic and acidic residues" evidence="5">
    <location>
        <begin position="435"/>
        <end position="444"/>
    </location>
</feature>
<accession>A0AA88XUA7</accession>
<feature type="compositionally biased region" description="Low complexity" evidence="5">
    <location>
        <begin position="355"/>
        <end position="365"/>
    </location>
</feature>
<evidence type="ECO:0000259" key="7">
    <source>
        <dbReference type="PROSITE" id="PS50145"/>
    </source>
</evidence>
<dbReference type="PROSITE" id="PS00518">
    <property type="entry name" value="ZF_RING_1"/>
    <property type="match status" value="1"/>
</dbReference>
<organism evidence="8 9">
    <name type="scientific">Pinctada imbricata</name>
    <name type="common">Atlantic pearl-oyster</name>
    <name type="synonym">Pinctada martensii</name>
    <dbReference type="NCBI Taxonomy" id="66713"/>
    <lineage>
        <taxon>Eukaryota</taxon>
        <taxon>Metazoa</taxon>
        <taxon>Spiralia</taxon>
        <taxon>Lophotrochozoa</taxon>
        <taxon>Mollusca</taxon>
        <taxon>Bivalvia</taxon>
        <taxon>Autobranchia</taxon>
        <taxon>Pteriomorphia</taxon>
        <taxon>Pterioida</taxon>
        <taxon>Pterioidea</taxon>
        <taxon>Pteriidae</taxon>
        <taxon>Pinctada</taxon>
    </lineage>
</organism>
<reference evidence="8" key="1">
    <citation type="submission" date="2019-08" db="EMBL/GenBank/DDBJ databases">
        <title>The improved chromosome-level genome for the pearl oyster Pinctada fucata martensii using PacBio sequencing and Hi-C.</title>
        <authorList>
            <person name="Zheng Z."/>
        </authorList>
    </citation>
    <scope>NUCLEOTIDE SEQUENCE</scope>
    <source>
        <strain evidence="8">ZZ-2019</strain>
        <tissue evidence="8">Adductor muscle</tissue>
    </source>
</reference>
<dbReference type="SUPFAM" id="SSF57850">
    <property type="entry name" value="RING/U-box"/>
    <property type="match status" value="1"/>
</dbReference>
<feature type="compositionally biased region" description="Polar residues" evidence="5">
    <location>
        <begin position="473"/>
        <end position="482"/>
    </location>
</feature>
<feature type="compositionally biased region" description="Polar residues" evidence="5">
    <location>
        <begin position="742"/>
        <end position="753"/>
    </location>
</feature>
<keyword evidence="3 4" id="KW-0862">Zinc</keyword>